<organism evidence="7 8">
    <name type="scientific">Patella caerulea</name>
    <name type="common">Rayed Mediterranean limpet</name>
    <dbReference type="NCBI Taxonomy" id="87958"/>
    <lineage>
        <taxon>Eukaryota</taxon>
        <taxon>Metazoa</taxon>
        <taxon>Spiralia</taxon>
        <taxon>Lophotrochozoa</taxon>
        <taxon>Mollusca</taxon>
        <taxon>Gastropoda</taxon>
        <taxon>Patellogastropoda</taxon>
        <taxon>Patelloidea</taxon>
        <taxon>Patellidae</taxon>
        <taxon>Patella</taxon>
    </lineage>
</organism>
<dbReference type="GO" id="GO:0004930">
    <property type="term" value="F:G protein-coupled receptor activity"/>
    <property type="evidence" value="ECO:0007669"/>
    <property type="project" value="InterPro"/>
</dbReference>
<dbReference type="GO" id="GO:0016020">
    <property type="term" value="C:membrane"/>
    <property type="evidence" value="ECO:0007669"/>
    <property type="project" value="UniProtKB-SubCell"/>
</dbReference>
<evidence type="ECO:0000256" key="5">
    <source>
        <dbReference type="SAM" id="Phobius"/>
    </source>
</evidence>
<dbReference type="EMBL" id="JAZGQO010000008">
    <property type="protein sequence ID" value="KAK6179602.1"/>
    <property type="molecule type" value="Genomic_DNA"/>
</dbReference>
<feature type="transmembrane region" description="Helical" evidence="5">
    <location>
        <begin position="154"/>
        <end position="176"/>
    </location>
</feature>
<protein>
    <recommendedName>
        <fullName evidence="6">G-protein coupled receptors family 1 profile domain-containing protein</fullName>
    </recommendedName>
</protein>
<evidence type="ECO:0000259" key="6">
    <source>
        <dbReference type="PROSITE" id="PS50262"/>
    </source>
</evidence>
<feature type="transmembrane region" description="Helical" evidence="5">
    <location>
        <begin position="246"/>
        <end position="275"/>
    </location>
</feature>
<comment type="caution">
    <text evidence="7">The sequence shown here is derived from an EMBL/GenBank/DDBJ whole genome shotgun (WGS) entry which is preliminary data.</text>
</comment>
<dbReference type="PROSITE" id="PS50262">
    <property type="entry name" value="G_PROTEIN_RECEP_F1_2"/>
    <property type="match status" value="1"/>
</dbReference>
<dbReference type="PANTHER" id="PTHR46641">
    <property type="entry name" value="FMRFAMIDE RECEPTOR-RELATED"/>
    <property type="match status" value="1"/>
</dbReference>
<dbReference type="InterPro" id="IPR017452">
    <property type="entry name" value="GPCR_Rhodpsn_7TM"/>
</dbReference>
<comment type="subcellular location">
    <subcellularLocation>
        <location evidence="1">Membrane</location>
    </subcellularLocation>
</comment>
<gene>
    <name evidence="7" type="ORF">SNE40_011921</name>
</gene>
<proteinExistence type="predicted"/>
<evidence type="ECO:0000256" key="1">
    <source>
        <dbReference type="ARBA" id="ARBA00004370"/>
    </source>
</evidence>
<dbReference type="SUPFAM" id="SSF81321">
    <property type="entry name" value="Family A G protein-coupled receptor-like"/>
    <property type="match status" value="1"/>
</dbReference>
<reference evidence="7 8" key="1">
    <citation type="submission" date="2024-01" db="EMBL/GenBank/DDBJ databases">
        <title>The genome of the rayed Mediterranean limpet Patella caerulea (Linnaeus, 1758).</title>
        <authorList>
            <person name="Anh-Thu Weber A."/>
            <person name="Halstead-Nussloch G."/>
        </authorList>
    </citation>
    <scope>NUCLEOTIDE SEQUENCE [LARGE SCALE GENOMIC DNA]</scope>
    <source>
        <strain evidence="7">AATW-2023a</strain>
        <tissue evidence="7">Whole specimen</tissue>
    </source>
</reference>
<dbReference type="InterPro" id="IPR000276">
    <property type="entry name" value="GPCR_Rhodpsn"/>
</dbReference>
<evidence type="ECO:0000256" key="3">
    <source>
        <dbReference type="ARBA" id="ARBA00022989"/>
    </source>
</evidence>
<dbReference type="InterPro" id="IPR052954">
    <property type="entry name" value="GPCR-Ligand_Int"/>
</dbReference>
<feature type="transmembrane region" description="Helical" evidence="5">
    <location>
        <begin position="74"/>
        <end position="93"/>
    </location>
</feature>
<sequence>MDPEWLNHTETQTNITEVTNINKFIEVMEYHVPFALRINKCLTPIWYLVGGIGNIVSARIWLHPRMKACNISANYLAALAIADFIYLFLHVFYELENPWLVGTLDLPIWCEVWNMLYMSVQYLCVLLVLAFTTERFLSVCHPFKSERFSGKARSLKVIILLLLVAFVVGLPQTYFWEVSDDECFVRSSQLVPGEYTLYSIYTWTSEMVMFGVIPLVVLTLNTCVLKKIKSVGKLNINESRISYVRYNMVATTMTLMWVSFYLIVTTLPVTITFAIQNNMVLGPPMPISQMGDNPVWSSYFTYYTARVIIREICMSHHVCNIFIYCSTNRRFLKHTKDSILGPLLCYFKEDDSSTRQYPTPLLKNKNLLLNQSSRVQLRSQSRS</sequence>
<keyword evidence="3 5" id="KW-1133">Transmembrane helix</keyword>
<keyword evidence="8" id="KW-1185">Reference proteome</keyword>
<keyword evidence="4 5" id="KW-0472">Membrane</keyword>
<dbReference type="AlphaFoldDB" id="A0AAN8JMF5"/>
<evidence type="ECO:0000256" key="2">
    <source>
        <dbReference type="ARBA" id="ARBA00022692"/>
    </source>
</evidence>
<feature type="transmembrane region" description="Helical" evidence="5">
    <location>
        <begin position="113"/>
        <end position="133"/>
    </location>
</feature>
<name>A0AAN8JMF5_PATCE</name>
<feature type="transmembrane region" description="Helical" evidence="5">
    <location>
        <begin position="207"/>
        <end position="225"/>
    </location>
</feature>
<evidence type="ECO:0000313" key="7">
    <source>
        <dbReference type="EMBL" id="KAK6179602.1"/>
    </source>
</evidence>
<feature type="transmembrane region" description="Helical" evidence="5">
    <location>
        <begin position="45"/>
        <end position="62"/>
    </location>
</feature>
<evidence type="ECO:0000256" key="4">
    <source>
        <dbReference type="ARBA" id="ARBA00023136"/>
    </source>
</evidence>
<accession>A0AAN8JMF5</accession>
<evidence type="ECO:0000313" key="8">
    <source>
        <dbReference type="Proteomes" id="UP001347796"/>
    </source>
</evidence>
<dbReference type="Proteomes" id="UP001347796">
    <property type="component" value="Unassembled WGS sequence"/>
</dbReference>
<dbReference type="PROSITE" id="PS00237">
    <property type="entry name" value="G_PROTEIN_RECEP_F1_1"/>
    <property type="match status" value="1"/>
</dbReference>
<dbReference type="PANTHER" id="PTHR46641:SF25">
    <property type="entry name" value="CNMAMIDE RECEPTOR-RELATED"/>
    <property type="match status" value="1"/>
</dbReference>
<dbReference type="Gene3D" id="1.20.1070.10">
    <property type="entry name" value="Rhodopsin 7-helix transmembrane proteins"/>
    <property type="match status" value="1"/>
</dbReference>
<feature type="domain" description="G-protein coupled receptors family 1 profile" evidence="6">
    <location>
        <begin position="53"/>
        <end position="324"/>
    </location>
</feature>
<keyword evidence="2 5" id="KW-0812">Transmembrane</keyword>
<dbReference type="Pfam" id="PF00001">
    <property type="entry name" value="7tm_1"/>
    <property type="match status" value="1"/>
</dbReference>